<evidence type="ECO:0000259" key="7">
    <source>
        <dbReference type="Pfam" id="PF06429"/>
    </source>
</evidence>
<dbReference type="InterPro" id="IPR053927">
    <property type="entry name" value="FlgK_helical"/>
</dbReference>
<protein>
    <recommendedName>
        <fullName evidence="4">Flagellar hook-associated protein 1</fullName>
    </recommendedName>
</protein>
<comment type="caution">
    <text evidence="9">The sequence shown here is derived from an EMBL/GenBank/DDBJ whole genome shotgun (WGS) entry which is preliminary data.</text>
</comment>
<dbReference type="PANTHER" id="PTHR30033">
    <property type="entry name" value="FLAGELLAR HOOK-ASSOCIATED PROTEIN 1"/>
    <property type="match status" value="1"/>
</dbReference>
<dbReference type="RefSeq" id="WP_058635621.1">
    <property type="nucleotide sequence ID" value="NZ_LDPZ01000030.1"/>
</dbReference>
<dbReference type="GO" id="GO:0009424">
    <property type="term" value="C:bacterial-type flagellum hook"/>
    <property type="evidence" value="ECO:0007669"/>
    <property type="project" value="InterPro"/>
</dbReference>
<dbReference type="STRING" id="401562.NS365_14155"/>
<dbReference type="GO" id="GO:0005198">
    <property type="term" value="F:structural molecule activity"/>
    <property type="evidence" value="ECO:0007669"/>
    <property type="project" value="InterPro"/>
</dbReference>
<evidence type="ECO:0000313" key="10">
    <source>
        <dbReference type="Proteomes" id="UP000078272"/>
    </source>
</evidence>
<evidence type="ECO:0000259" key="8">
    <source>
        <dbReference type="Pfam" id="PF22638"/>
    </source>
</evidence>
<name>A0A175R6T3_9HYPH</name>
<dbReference type="InterPro" id="IPR010930">
    <property type="entry name" value="Flg_bb/hook_C_dom"/>
</dbReference>
<dbReference type="PATRIC" id="fig|401562.3.peg.2687"/>
<reference evidence="9 10" key="1">
    <citation type="journal article" date="2016" name="Front. Microbiol.">
        <title>Genomic Resource of Rice Seed Associated Bacteria.</title>
        <authorList>
            <person name="Midha S."/>
            <person name="Bansal K."/>
            <person name="Sharma S."/>
            <person name="Kumar N."/>
            <person name="Patil P.P."/>
            <person name="Chaudhry V."/>
            <person name="Patil P.B."/>
        </authorList>
    </citation>
    <scope>NUCLEOTIDE SEQUENCE [LARGE SCALE GENOMIC DNA]</scope>
    <source>
        <strain evidence="9 10">NS226</strain>
    </source>
</reference>
<organism evidence="9 10">
    <name type="scientific">Aureimonas ureilytica</name>
    <dbReference type="NCBI Taxonomy" id="401562"/>
    <lineage>
        <taxon>Bacteria</taxon>
        <taxon>Pseudomonadati</taxon>
        <taxon>Pseudomonadota</taxon>
        <taxon>Alphaproteobacteria</taxon>
        <taxon>Hyphomicrobiales</taxon>
        <taxon>Aurantimonadaceae</taxon>
        <taxon>Aureimonas</taxon>
    </lineage>
</organism>
<evidence type="ECO:0000256" key="1">
    <source>
        <dbReference type="ARBA" id="ARBA00004365"/>
    </source>
</evidence>
<evidence type="ECO:0000256" key="6">
    <source>
        <dbReference type="ARBA" id="ARBA00023143"/>
    </source>
</evidence>
<proteinExistence type="inferred from homology"/>
<dbReference type="Proteomes" id="UP000078272">
    <property type="component" value="Unassembled WGS sequence"/>
</dbReference>
<accession>A0A175R6T3</accession>
<dbReference type="NCBIfam" id="TIGR02492">
    <property type="entry name" value="flgK_ends"/>
    <property type="match status" value="1"/>
</dbReference>
<dbReference type="SUPFAM" id="SSF64518">
    <property type="entry name" value="Phase 1 flagellin"/>
    <property type="match status" value="1"/>
</dbReference>
<feature type="domain" description="Flagellar basal-body/hook protein C-terminal" evidence="7">
    <location>
        <begin position="445"/>
        <end position="482"/>
    </location>
</feature>
<dbReference type="OrthoDB" id="7181295at2"/>
<dbReference type="EMBL" id="LDPZ01000030">
    <property type="protein sequence ID" value="KTQ94129.1"/>
    <property type="molecule type" value="Genomic_DNA"/>
</dbReference>
<dbReference type="Pfam" id="PF06429">
    <property type="entry name" value="Flg_bbr_C"/>
    <property type="match status" value="1"/>
</dbReference>
<dbReference type="Pfam" id="PF22638">
    <property type="entry name" value="FlgK_D1"/>
    <property type="match status" value="1"/>
</dbReference>
<gene>
    <name evidence="9" type="ORF">NS226_14920</name>
</gene>
<dbReference type="AlphaFoldDB" id="A0A175R6T3"/>
<dbReference type="InterPro" id="IPR002371">
    <property type="entry name" value="FlgK"/>
</dbReference>
<keyword evidence="6" id="KW-0975">Bacterial flagellum</keyword>
<dbReference type="PANTHER" id="PTHR30033:SF1">
    <property type="entry name" value="FLAGELLAR HOOK-ASSOCIATED PROTEIN 1"/>
    <property type="match status" value="1"/>
</dbReference>
<comment type="subcellular location">
    <subcellularLocation>
        <location evidence="1">Bacterial flagellum</location>
    </subcellularLocation>
    <subcellularLocation>
        <location evidence="2">Secreted</location>
    </subcellularLocation>
</comment>
<comment type="similarity">
    <text evidence="3">Belongs to the flagella basal body rod proteins family.</text>
</comment>
<dbReference type="GO" id="GO:0005576">
    <property type="term" value="C:extracellular region"/>
    <property type="evidence" value="ECO:0007669"/>
    <property type="project" value="UniProtKB-SubCell"/>
</dbReference>
<feature type="domain" description="Flagellar hook-associated protein FlgK helical" evidence="8">
    <location>
        <begin position="86"/>
        <end position="305"/>
    </location>
</feature>
<keyword evidence="5" id="KW-0964">Secreted</keyword>
<evidence type="ECO:0000256" key="5">
    <source>
        <dbReference type="ARBA" id="ARBA00022525"/>
    </source>
</evidence>
<evidence type="ECO:0000256" key="4">
    <source>
        <dbReference type="ARBA" id="ARBA00016244"/>
    </source>
</evidence>
<evidence type="ECO:0000256" key="2">
    <source>
        <dbReference type="ARBA" id="ARBA00004613"/>
    </source>
</evidence>
<sequence length="484" mass="49987">MTLSSAINTATSSLQASQTQTALVSRNIANANVAGATRKYANVVTGADGRLEIRSVSQSGNTALFRNVLNGTSDVARSGVVAGGLDRLNEVIGDTDAKGSPAAKVSALADALVSYSKAPANGEVGRAAVAAAQALATSLNVASDTVDQIRQDADDELGQAASDMRSILSQIQDLNQRITAGTVANRDVTDEVDQRDQQIQKLSEYVGINVQSRGDNDVVIYTDSGVTLFDRVARSVDFTATPSLKPGQAGGAFRIDGTVVTGPNSFMPVTSGKIAGLIELRDKVAPQFQTQLDAIANNLIDVFSETGGAQGLFQDASATVTGVAATGTTPASASSSLAGAAGRIKVAASVLGDPTLLRDGGISGGAKYNTDTAATGYTTRLTNLVTSIRTARAYSADGADATGTIANFAGSSMSWLQGTRSTTLATNQYQQTLLDKTQTTLSNETGIDLNTELTRLLDLQRSFQASSKIITTVDQMMAALLQAI</sequence>
<evidence type="ECO:0000256" key="3">
    <source>
        <dbReference type="ARBA" id="ARBA00009677"/>
    </source>
</evidence>
<dbReference type="GO" id="GO:0044780">
    <property type="term" value="P:bacterial-type flagellum assembly"/>
    <property type="evidence" value="ECO:0007669"/>
    <property type="project" value="InterPro"/>
</dbReference>
<evidence type="ECO:0000313" key="9">
    <source>
        <dbReference type="EMBL" id="KTQ94129.1"/>
    </source>
</evidence>